<feature type="compositionally biased region" description="Low complexity" evidence="1">
    <location>
        <begin position="164"/>
        <end position="181"/>
    </location>
</feature>
<dbReference type="AlphaFoldDB" id="S3D974"/>
<dbReference type="Proteomes" id="UP000016922">
    <property type="component" value="Unassembled WGS sequence"/>
</dbReference>
<dbReference type="PRINTS" id="PR01217">
    <property type="entry name" value="PRICHEXTENSN"/>
</dbReference>
<evidence type="ECO:0000313" key="3">
    <source>
        <dbReference type="Proteomes" id="UP000016922"/>
    </source>
</evidence>
<dbReference type="KEGG" id="glz:GLAREA_09672"/>
<dbReference type="EMBL" id="KE145368">
    <property type="protein sequence ID" value="EPE28551.1"/>
    <property type="molecule type" value="Genomic_DNA"/>
</dbReference>
<dbReference type="RefSeq" id="XP_008084459.1">
    <property type="nucleotide sequence ID" value="XM_008086268.1"/>
</dbReference>
<reference evidence="2 3" key="1">
    <citation type="journal article" date="2013" name="BMC Genomics">
        <title>Genomics-driven discovery of the pneumocandin biosynthetic gene cluster in the fungus Glarea lozoyensis.</title>
        <authorList>
            <person name="Chen L."/>
            <person name="Yue Q."/>
            <person name="Zhang X."/>
            <person name="Xiang M."/>
            <person name="Wang C."/>
            <person name="Li S."/>
            <person name="Che Y."/>
            <person name="Ortiz-Lopez F.J."/>
            <person name="Bills G.F."/>
            <person name="Liu X."/>
            <person name="An Z."/>
        </authorList>
    </citation>
    <scope>NUCLEOTIDE SEQUENCE [LARGE SCALE GENOMIC DNA]</scope>
    <source>
        <strain evidence="3">ATCC 20868 / MF5171</strain>
    </source>
</reference>
<gene>
    <name evidence="2" type="ORF">GLAREA_09672</name>
</gene>
<feature type="region of interest" description="Disordered" evidence="1">
    <location>
        <begin position="1"/>
        <end position="183"/>
    </location>
</feature>
<feature type="region of interest" description="Disordered" evidence="1">
    <location>
        <begin position="212"/>
        <end position="249"/>
    </location>
</feature>
<dbReference type="GeneID" id="19468719"/>
<name>S3D974_GLAL2</name>
<evidence type="ECO:0000256" key="1">
    <source>
        <dbReference type="SAM" id="MobiDB-lite"/>
    </source>
</evidence>
<dbReference type="OMA" id="EQFSPHR"/>
<sequence>MPPPVTPSPHRFVVKKQQPLSHKKTTLNQEYRPRPPPPPPPSSTPRHAPPSSTPQFNSTPRFHLPSTPRPSATPGPRVSTPNPQGSYGGPTPSASRYRTSARKEVKAEDAINSSFDEDIQNSIESEEEGQENWVDENPEDDYNIDPRSPKRQRVSPSPTPSPFEPLFEPSSSASLPILSSPPQAPIKRALPVAASRFMTTVLGASQQSTYLTQGQQAFRKPPTFRPPSPSAPQNQLDPLPEQFSPHGKGRKYIPGGLAAELQSWLFNIESTSHTVSRSKNEEWPIRIIVDEISGHPRSGMTMISGRRIHDMESNDDGPSGIIDTLGEVRVILAGEGQLSGLQRGSKVEKGRVIGIKGPVWEVVLEDGKWSVGCDWKVLDDKEYG</sequence>
<accession>S3D974</accession>
<feature type="compositionally biased region" description="Acidic residues" evidence="1">
    <location>
        <begin position="115"/>
        <end position="143"/>
    </location>
</feature>
<dbReference type="STRING" id="1116229.S3D974"/>
<dbReference type="eggNOG" id="ENOG502ST4U">
    <property type="taxonomic scope" value="Eukaryota"/>
</dbReference>
<organism evidence="2 3">
    <name type="scientific">Glarea lozoyensis (strain ATCC 20868 / MF5171)</name>
    <dbReference type="NCBI Taxonomy" id="1116229"/>
    <lineage>
        <taxon>Eukaryota</taxon>
        <taxon>Fungi</taxon>
        <taxon>Dikarya</taxon>
        <taxon>Ascomycota</taxon>
        <taxon>Pezizomycotina</taxon>
        <taxon>Leotiomycetes</taxon>
        <taxon>Helotiales</taxon>
        <taxon>Helotiaceae</taxon>
        <taxon>Glarea</taxon>
    </lineage>
</organism>
<evidence type="ECO:0000313" key="2">
    <source>
        <dbReference type="EMBL" id="EPE28551.1"/>
    </source>
</evidence>
<protein>
    <submittedName>
        <fullName evidence="2">Uncharacterized protein</fullName>
    </submittedName>
</protein>
<feature type="compositionally biased region" description="Pro residues" evidence="1">
    <location>
        <begin position="34"/>
        <end position="52"/>
    </location>
</feature>
<proteinExistence type="predicted"/>
<dbReference type="HOGENOM" id="CLU_052200_0_0_1"/>
<dbReference type="OrthoDB" id="5389296at2759"/>
<keyword evidence="3" id="KW-1185">Reference proteome</keyword>